<dbReference type="InterPro" id="IPR027417">
    <property type="entry name" value="P-loop_NTPase"/>
</dbReference>
<dbReference type="Proteomes" id="UP000750711">
    <property type="component" value="Unassembled WGS sequence"/>
</dbReference>
<evidence type="ECO:0000313" key="9">
    <source>
        <dbReference type="Proteomes" id="UP000750711"/>
    </source>
</evidence>
<evidence type="ECO:0000256" key="4">
    <source>
        <dbReference type="ARBA" id="ARBA00022840"/>
    </source>
</evidence>
<sequence>MTRKPPPNPLITVLGATGTGKSKLAVELAAKLNGEIINGDAMQMYEGLDIITNKISPDERKGVRHHLLGCIGLDDEAWTVAKFTQKALGIIKEIRSRGRVPILVGGTHYYVQSLLFRESLIDTESPIDKANSTANPAGSYEKFNDPILQAPTPDILERLREVDPVMADRWHPNDRRRIQRSLEIYLTTGARASDIYEEQSHRRNIGSNNIEDKDNDQYPPNSGGDIVLEGRGASDIGVLEAPSRNRFQSLVFWIHAEHKILKPRLDNRVEQMVNDGLLSEVESLQGYLESQADHGKVVDQTRGIWVSIGYKEFSSYLAALASGNASEKELKSLEQEAIEQTKAATRQYAKRQVRWIRIKLINAASVAGIIGNVFPLDGNDLTQWTDNVELPALNVAKDFLAGEPLPDPAEMSPTAQEMLVPKRDYDLSDRRDLWVKRTCDYCGKVTVTERDWERHVKSRAHRAAARKGVMMMMMTAGTPAAPETR</sequence>
<proteinExistence type="inferred from homology"/>
<dbReference type="GO" id="GO:0005739">
    <property type="term" value="C:mitochondrion"/>
    <property type="evidence" value="ECO:0007669"/>
    <property type="project" value="TreeGrafter"/>
</dbReference>
<reference evidence="8" key="1">
    <citation type="submission" date="2021-03" db="EMBL/GenBank/DDBJ databases">
        <title>Comparative genomics and phylogenomic investigation of the class Geoglossomycetes provide insights into ecological specialization and systematics.</title>
        <authorList>
            <person name="Melie T."/>
            <person name="Pirro S."/>
            <person name="Miller A.N."/>
            <person name="Quandt A."/>
        </authorList>
    </citation>
    <scope>NUCLEOTIDE SEQUENCE</scope>
    <source>
        <strain evidence="8">CAQ_001_2017</strain>
    </source>
</reference>
<comment type="function">
    <text evidence="5">Catalyzes the transfer of a dimethylallyl group onto the adenine at position 37.</text>
</comment>
<dbReference type="InterPro" id="IPR030666">
    <property type="entry name" value="IPP_transferase_euk"/>
</dbReference>
<dbReference type="EC" id="2.5.1.75" evidence="5 6"/>
<dbReference type="Gene3D" id="1.10.20.140">
    <property type="match status" value="1"/>
</dbReference>
<dbReference type="PANTHER" id="PTHR11088:SF89">
    <property type="entry name" value="TRNA DIMETHYLALLYLTRANSFERASE"/>
    <property type="match status" value="1"/>
</dbReference>
<evidence type="ECO:0000256" key="2">
    <source>
        <dbReference type="ARBA" id="ARBA00022679"/>
    </source>
</evidence>
<dbReference type="Pfam" id="PF01715">
    <property type="entry name" value="IPPT"/>
    <property type="match status" value="2"/>
</dbReference>
<keyword evidence="3 5" id="KW-0547">Nucleotide-binding</keyword>
<protein>
    <recommendedName>
        <fullName evidence="5 6">tRNA dimethylallyltransferase</fullName>
        <ecNumber evidence="5 6">2.5.1.75</ecNumber>
    </recommendedName>
</protein>
<comment type="caution">
    <text evidence="8">The sequence shown here is derived from an EMBL/GenBank/DDBJ whole genome shotgun (WGS) entry which is preliminary data.</text>
</comment>
<evidence type="ECO:0000313" key="8">
    <source>
        <dbReference type="EMBL" id="KAH0559790.1"/>
    </source>
</evidence>
<organism evidence="8 9">
    <name type="scientific">Trichoglossum hirsutum</name>
    <dbReference type="NCBI Taxonomy" id="265104"/>
    <lineage>
        <taxon>Eukaryota</taxon>
        <taxon>Fungi</taxon>
        <taxon>Dikarya</taxon>
        <taxon>Ascomycota</taxon>
        <taxon>Pezizomycotina</taxon>
        <taxon>Geoglossomycetes</taxon>
        <taxon>Geoglossales</taxon>
        <taxon>Geoglossaceae</taxon>
        <taxon>Trichoglossum</taxon>
    </lineage>
</organism>
<evidence type="ECO:0000256" key="6">
    <source>
        <dbReference type="RuleBase" id="RU003783"/>
    </source>
</evidence>
<dbReference type="InterPro" id="IPR018022">
    <property type="entry name" value="IPT"/>
</dbReference>
<dbReference type="AlphaFoldDB" id="A0A9P8LCE4"/>
<keyword evidence="2 5" id="KW-0808">Transferase</keyword>
<keyword evidence="5" id="KW-0963">Cytoplasm</keyword>
<dbReference type="GO" id="GO:0005524">
    <property type="term" value="F:ATP binding"/>
    <property type="evidence" value="ECO:0007669"/>
    <property type="project" value="UniProtKB-UniRule"/>
</dbReference>
<dbReference type="GO" id="GO:0052381">
    <property type="term" value="F:tRNA dimethylallyltransferase activity"/>
    <property type="evidence" value="ECO:0007669"/>
    <property type="project" value="UniProtKB-UniRule"/>
</dbReference>
<comment type="catalytic activity">
    <reaction evidence="5 6">
        <text>adenosine(37) in tRNA + dimethylallyl diphosphate = N(6)-dimethylallyladenosine(37) in tRNA + diphosphate</text>
        <dbReference type="Rhea" id="RHEA:26482"/>
        <dbReference type="Rhea" id="RHEA-COMP:10162"/>
        <dbReference type="Rhea" id="RHEA-COMP:10375"/>
        <dbReference type="ChEBI" id="CHEBI:33019"/>
        <dbReference type="ChEBI" id="CHEBI:57623"/>
        <dbReference type="ChEBI" id="CHEBI:74411"/>
        <dbReference type="ChEBI" id="CHEBI:74415"/>
        <dbReference type="EC" id="2.5.1.75"/>
    </reaction>
</comment>
<gene>
    <name evidence="8" type="ORF">GP486_003693</name>
</gene>
<evidence type="ECO:0000256" key="1">
    <source>
        <dbReference type="ARBA" id="ARBA00005842"/>
    </source>
</evidence>
<dbReference type="EMBL" id="JAGHQM010000520">
    <property type="protein sequence ID" value="KAH0559790.1"/>
    <property type="molecule type" value="Genomic_DNA"/>
</dbReference>
<comment type="similarity">
    <text evidence="1 5 7">Belongs to the IPP transferase family.</text>
</comment>
<dbReference type="Gene3D" id="3.40.50.300">
    <property type="entry name" value="P-loop containing nucleotide triphosphate hydrolases"/>
    <property type="match status" value="1"/>
</dbReference>
<dbReference type="InterPro" id="IPR039657">
    <property type="entry name" value="Dimethylallyltransferase"/>
</dbReference>
<dbReference type="PIRSF" id="PIRSF039110">
    <property type="entry name" value="IPP_transferase"/>
    <property type="match status" value="1"/>
</dbReference>
<name>A0A9P8LCE4_9PEZI</name>
<keyword evidence="9" id="KW-1185">Reference proteome</keyword>
<dbReference type="NCBIfam" id="TIGR00174">
    <property type="entry name" value="miaA"/>
    <property type="match status" value="1"/>
</dbReference>
<evidence type="ECO:0000256" key="7">
    <source>
        <dbReference type="RuleBase" id="RU003785"/>
    </source>
</evidence>
<accession>A0A9P8LCE4</accession>
<dbReference type="Gene3D" id="3.30.160.60">
    <property type="entry name" value="Classic Zinc Finger"/>
    <property type="match status" value="1"/>
</dbReference>
<evidence type="ECO:0000256" key="3">
    <source>
        <dbReference type="ARBA" id="ARBA00022741"/>
    </source>
</evidence>
<dbReference type="SUPFAM" id="SSF52540">
    <property type="entry name" value="P-loop containing nucleoside triphosphate hydrolases"/>
    <property type="match status" value="1"/>
</dbReference>
<dbReference type="GO" id="GO:0006400">
    <property type="term" value="P:tRNA modification"/>
    <property type="evidence" value="ECO:0007669"/>
    <property type="project" value="TreeGrafter"/>
</dbReference>
<keyword evidence="4 5" id="KW-0067">ATP-binding</keyword>
<dbReference type="HAMAP" id="MF_00185">
    <property type="entry name" value="IPP_trans"/>
    <property type="match status" value="1"/>
</dbReference>
<evidence type="ECO:0000256" key="5">
    <source>
        <dbReference type="PIRNR" id="PIRNR039110"/>
    </source>
</evidence>
<dbReference type="PANTHER" id="PTHR11088">
    <property type="entry name" value="TRNA DIMETHYLALLYLTRANSFERASE"/>
    <property type="match status" value="1"/>
</dbReference>
<keyword evidence="5 6" id="KW-0819">tRNA processing</keyword>